<dbReference type="AlphaFoldDB" id="A0A2U3MTZ5"/>
<protein>
    <submittedName>
        <fullName evidence="2">Alpha/beta hydrolase family protein</fullName>
    </submittedName>
</protein>
<feature type="domain" description="DUF676" evidence="1">
    <location>
        <begin position="347"/>
        <end position="440"/>
    </location>
</feature>
<dbReference type="EMBL" id="OOGT01000002">
    <property type="protein sequence ID" value="SPL68896.1"/>
    <property type="molecule type" value="Genomic_DNA"/>
</dbReference>
<proteinExistence type="predicted"/>
<organism evidence="2 3">
    <name type="scientific">Acinetobacter stercoris</name>
    <dbReference type="NCBI Taxonomy" id="2126983"/>
    <lineage>
        <taxon>Bacteria</taxon>
        <taxon>Pseudomonadati</taxon>
        <taxon>Pseudomonadota</taxon>
        <taxon>Gammaproteobacteria</taxon>
        <taxon>Moraxellales</taxon>
        <taxon>Moraxellaceae</taxon>
        <taxon>Acinetobacter</taxon>
    </lineage>
</organism>
<gene>
    <name evidence="2" type="ORF">KPC_0074</name>
</gene>
<name>A0A2U3MTZ5_9GAMM</name>
<keyword evidence="3" id="KW-1185">Reference proteome</keyword>
<sequence length="629" mass="71758">MHLRENRLSTSLSNKAANFLTSHRFSESSQGTLHSIGFTADRCLDDPDQCVSEIQKHRSIEKDQLYAAASEIYLAKASLLEQEQACIDALANKKQLTPAASQCIDQHLGILDKSIRYSYIYLFKSEQSPQERLFDHRQMQVRSFYNVGLSKLMTIYFAKSRFVKFPDQIDLGGAQYVLNFAQYPDLKDMPIDRLRSSFIMGFTGFYSVNRQDGLGAEFVAVKSTHHDPEEKKFILDPEHHYQYRVTPNIHTARYLPVTAVTEPVDMNDNIEKILRGSRFEIRVIDPYRFQTANINQHNYIVTANYSAPMGLWLAENKIGSAGYWSLLNREQRLVMPHLFMIEPYQPNKKVIVMIHGLGSSPEAWVSLMNNIMGDRVLRDNYQVWQIFYSTNMPIFESRFQIYALLKQAFAQTQPHSASAKDAVIIGHSMGGVISRLLVSQGDVSAQAIPLMSEQQKKQLDHYPIIQQRFLFKPIPQFTRAVFIAAPQKGTPYANRWFTQFIAKKIIRLPQNFINSVDANFRLNVQQFKQGLIYNGPGDLSDKSKFMLLTSNIEPVHNVAFHSIMGNTTHHSSPVQTSDGIVPYSSSHLDGAVSEKIIHGGHSIQETSEAVFELRRILRLHLGMKEISEK</sequence>
<keyword evidence="2" id="KW-0378">Hydrolase</keyword>
<evidence type="ECO:0000313" key="3">
    <source>
        <dbReference type="Proteomes" id="UP000245974"/>
    </source>
</evidence>
<dbReference type="Pfam" id="PF05057">
    <property type="entry name" value="DUF676"/>
    <property type="match status" value="1"/>
</dbReference>
<evidence type="ECO:0000313" key="2">
    <source>
        <dbReference type="EMBL" id="SPL68896.1"/>
    </source>
</evidence>
<dbReference type="Gene3D" id="3.40.50.1820">
    <property type="entry name" value="alpha/beta hydrolase"/>
    <property type="match status" value="1"/>
</dbReference>
<dbReference type="SUPFAM" id="SSF53474">
    <property type="entry name" value="alpha/beta-Hydrolases"/>
    <property type="match status" value="1"/>
</dbReference>
<reference evidence="3" key="1">
    <citation type="submission" date="2018-03" db="EMBL/GenBank/DDBJ databases">
        <authorList>
            <person name="Blom J."/>
        </authorList>
    </citation>
    <scope>NUCLEOTIDE SEQUENCE [LARGE SCALE GENOMIC DNA]</scope>
    <source>
        <strain evidence="3">KPC-SM-21</strain>
    </source>
</reference>
<evidence type="ECO:0000259" key="1">
    <source>
        <dbReference type="Pfam" id="PF05057"/>
    </source>
</evidence>
<dbReference type="InterPro" id="IPR007751">
    <property type="entry name" value="DUF676_lipase-like"/>
</dbReference>
<dbReference type="GO" id="GO:0016787">
    <property type="term" value="F:hydrolase activity"/>
    <property type="evidence" value="ECO:0007669"/>
    <property type="project" value="UniProtKB-KW"/>
</dbReference>
<dbReference type="InParanoid" id="A0A2U3MTZ5"/>
<dbReference type="Proteomes" id="UP000245974">
    <property type="component" value="Unassembled WGS sequence"/>
</dbReference>
<dbReference type="InterPro" id="IPR029058">
    <property type="entry name" value="AB_hydrolase_fold"/>
</dbReference>
<accession>A0A2U3MTZ5</accession>